<keyword evidence="1" id="KW-0479">Metal-binding</keyword>
<dbReference type="FunFam" id="3.30.160.60:FF:000038">
    <property type="entry name" value="Zinc finger protein 624"/>
    <property type="match status" value="1"/>
</dbReference>
<dbReference type="STRING" id="36022.A0A1V2L2I6"/>
<evidence type="ECO:0000256" key="4">
    <source>
        <dbReference type="PROSITE-ProRule" id="PRU00042"/>
    </source>
</evidence>
<evidence type="ECO:0000313" key="8">
    <source>
        <dbReference type="Proteomes" id="UP000189513"/>
    </source>
</evidence>
<dbReference type="PROSITE" id="PS00028">
    <property type="entry name" value="ZINC_FINGER_C2H2_1"/>
    <property type="match status" value="1"/>
</dbReference>
<dbReference type="InterPro" id="IPR036236">
    <property type="entry name" value="Znf_C2H2_sf"/>
</dbReference>
<dbReference type="SMART" id="SM00355">
    <property type="entry name" value="ZnF_C2H2"/>
    <property type="match status" value="2"/>
</dbReference>
<keyword evidence="8" id="KW-1185">Reference proteome</keyword>
<dbReference type="VEuPathDB" id="FungiDB:BON22_4307"/>
<dbReference type="FunFam" id="3.30.160.60:FF:000446">
    <property type="entry name" value="Zinc finger protein"/>
    <property type="match status" value="1"/>
</dbReference>
<name>A0A1V2L2I6_CYBFA</name>
<reference evidence="8" key="1">
    <citation type="journal article" date="2017" name="Genome Announc.">
        <title>Genome sequences of Cyberlindnera fabianii 65, Pichia kudriavzevii 129, and Saccharomyces cerevisiae 131 isolated from fermented masau fruits in Zimbabwe.</title>
        <authorList>
            <person name="van Rijswijck I.M.H."/>
            <person name="Derks M.F.L."/>
            <person name="Abee T."/>
            <person name="de Ridder D."/>
            <person name="Smid E.J."/>
        </authorList>
    </citation>
    <scope>NUCLEOTIDE SEQUENCE [LARGE SCALE GENOMIC DNA]</scope>
    <source>
        <strain evidence="8">65</strain>
    </source>
</reference>
<evidence type="ECO:0000256" key="5">
    <source>
        <dbReference type="SAM" id="MobiDB-lite"/>
    </source>
</evidence>
<organism evidence="7 8">
    <name type="scientific">Cyberlindnera fabianii</name>
    <name type="common">Yeast</name>
    <name type="synonym">Hansenula fabianii</name>
    <dbReference type="NCBI Taxonomy" id="36022"/>
    <lineage>
        <taxon>Eukaryota</taxon>
        <taxon>Fungi</taxon>
        <taxon>Dikarya</taxon>
        <taxon>Ascomycota</taxon>
        <taxon>Saccharomycotina</taxon>
        <taxon>Saccharomycetes</taxon>
        <taxon>Phaffomycetales</taxon>
        <taxon>Phaffomycetaceae</taxon>
        <taxon>Cyberlindnera</taxon>
    </lineage>
</organism>
<dbReference type="GO" id="GO:0000978">
    <property type="term" value="F:RNA polymerase II cis-regulatory region sequence-specific DNA binding"/>
    <property type="evidence" value="ECO:0007669"/>
    <property type="project" value="TreeGrafter"/>
</dbReference>
<dbReference type="AlphaFoldDB" id="A0A1V2L2I6"/>
<evidence type="ECO:0000313" key="7">
    <source>
        <dbReference type="EMBL" id="ONH65970.1"/>
    </source>
</evidence>
<evidence type="ECO:0000256" key="3">
    <source>
        <dbReference type="ARBA" id="ARBA00022833"/>
    </source>
</evidence>
<proteinExistence type="predicted"/>
<dbReference type="Gene3D" id="3.30.160.60">
    <property type="entry name" value="Classic Zinc Finger"/>
    <property type="match status" value="2"/>
</dbReference>
<gene>
    <name evidence="7" type="ORF">BON22_4307</name>
</gene>
<evidence type="ECO:0000256" key="1">
    <source>
        <dbReference type="ARBA" id="ARBA00022723"/>
    </source>
</evidence>
<dbReference type="Proteomes" id="UP000189513">
    <property type="component" value="Unassembled WGS sequence"/>
</dbReference>
<dbReference type="Pfam" id="PF00096">
    <property type="entry name" value="zf-C2H2"/>
    <property type="match status" value="2"/>
</dbReference>
<dbReference type="SUPFAM" id="SSF57667">
    <property type="entry name" value="beta-beta-alpha zinc fingers"/>
    <property type="match status" value="1"/>
</dbReference>
<keyword evidence="2 4" id="KW-0863">Zinc-finger</keyword>
<dbReference type="InterPro" id="IPR013087">
    <property type="entry name" value="Znf_C2H2_type"/>
</dbReference>
<sequence>MNDDEDRKFFRAAAEAIVATSMNNPIDPTILELLRRIQYASLSKSSPNVPQDNTEFLRQQLMQQQSQPHSQNLGLIDSTKASNFPTFNLNYFGLQGTTEDGAGSTSSTTASTGNNNINSNNNNDHGNADWIRSHHHPTHSTDSINDLGPKQSPHQSIHAVTPRSNDQHTPSSSTATPYNQDPNSPGDGESKPFICRDCTLSFRRSSDLRRHQRAHLPVLPHVCHRCGKGFARKDALKRHTDTLTCKRNRERLLSTGGDLDGILNRANEIKRRQLGGVDEGDDFDEENEED</sequence>
<feature type="domain" description="C2H2-type" evidence="6">
    <location>
        <begin position="193"/>
        <end position="220"/>
    </location>
</feature>
<dbReference type="PANTHER" id="PTHR23235">
    <property type="entry name" value="KRUEPPEL-LIKE TRANSCRIPTION FACTOR"/>
    <property type="match status" value="1"/>
</dbReference>
<feature type="domain" description="C2H2-type" evidence="6">
    <location>
        <begin position="221"/>
        <end position="248"/>
    </location>
</feature>
<feature type="region of interest" description="Disordered" evidence="5">
    <location>
        <begin position="99"/>
        <end position="192"/>
    </location>
</feature>
<dbReference type="GO" id="GO:0000981">
    <property type="term" value="F:DNA-binding transcription factor activity, RNA polymerase II-specific"/>
    <property type="evidence" value="ECO:0007669"/>
    <property type="project" value="TreeGrafter"/>
</dbReference>
<dbReference type="GO" id="GO:0008270">
    <property type="term" value="F:zinc ion binding"/>
    <property type="evidence" value="ECO:0007669"/>
    <property type="project" value="UniProtKB-KW"/>
</dbReference>
<keyword evidence="3" id="KW-0862">Zinc</keyword>
<dbReference type="EMBL" id="MPUK01000009">
    <property type="protein sequence ID" value="ONH65970.1"/>
    <property type="molecule type" value="Genomic_DNA"/>
</dbReference>
<dbReference type="PROSITE" id="PS50157">
    <property type="entry name" value="ZINC_FINGER_C2H2_2"/>
    <property type="match status" value="2"/>
</dbReference>
<evidence type="ECO:0000259" key="6">
    <source>
        <dbReference type="PROSITE" id="PS50157"/>
    </source>
</evidence>
<comment type="caution">
    <text evidence="7">The sequence shown here is derived from an EMBL/GenBank/DDBJ whole genome shotgun (WGS) entry which is preliminary data.</text>
</comment>
<feature type="compositionally biased region" description="Polar residues" evidence="5">
    <location>
        <begin position="162"/>
        <end position="183"/>
    </location>
</feature>
<feature type="compositionally biased region" description="Low complexity" evidence="5">
    <location>
        <begin position="99"/>
        <end position="129"/>
    </location>
</feature>
<dbReference type="PANTHER" id="PTHR23235:SF120">
    <property type="entry name" value="KRUPPEL-LIKE FACTOR 15"/>
    <property type="match status" value="1"/>
</dbReference>
<dbReference type="OMA" id="SVPANIC"/>
<accession>A0A1V2L2I6</accession>
<protein>
    <submittedName>
        <fullName evidence="7">Transcriptional regulator MET32</fullName>
    </submittedName>
</protein>
<evidence type="ECO:0000256" key="2">
    <source>
        <dbReference type="ARBA" id="ARBA00022771"/>
    </source>
</evidence>